<reference evidence="3" key="1">
    <citation type="submission" date="2020-08" db="EMBL/GenBank/DDBJ databases">
        <title>Multicomponent nature underlies the extraordinary mechanical properties of spider dragline silk.</title>
        <authorList>
            <person name="Kono N."/>
            <person name="Nakamura H."/>
            <person name="Mori M."/>
            <person name="Yoshida Y."/>
            <person name="Ohtoshi R."/>
            <person name="Malay A.D."/>
            <person name="Moran D.A.P."/>
            <person name="Tomita M."/>
            <person name="Numata K."/>
            <person name="Arakawa K."/>
        </authorList>
    </citation>
    <scope>NUCLEOTIDE SEQUENCE</scope>
</reference>
<protein>
    <submittedName>
        <fullName evidence="3">Monocarboxylate transporter 9</fullName>
    </submittedName>
</protein>
<feature type="transmembrane region" description="Helical" evidence="2">
    <location>
        <begin position="164"/>
        <end position="182"/>
    </location>
</feature>
<dbReference type="Proteomes" id="UP000886998">
    <property type="component" value="Unassembled WGS sequence"/>
</dbReference>
<evidence type="ECO:0000256" key="2">
    <source>
        <dbReference type="SAM" id="Phobius"/>
    </source>
</evidence>
<dbReference type="PANTHER" id="PTHR11360:SF303">
    <property type="entry name" value="MAJOR FACILITATOR SUPERFAMILY (MFS) PROFILE DOMAIN-CONTAINING PROTEIN"/>
    <property type="match status" value="1"/>
</dbReference>
<keyword evidence="2" id="KW-0472">Membrane</keyword>
<dbReference type="SUPFAM" id="SSF103473">
    <property type="entry name" value="MFS general substrate transporter"/>
    <property type="match status" value="1"/>
</dbReference>
<feature type="transmembrane region" description="Helical" evidence="2">
    <location>
        <begin position="366"/>
        <end position="389"/>
    </location>
</feature>
<dbReference type="InterPro" id="IPR011701">
    <property type="entry name" value="MFS"/>
</dbReference>
<dbReference type="OrthoDB" id="2213137at2759"/>
<organism evidence="3 4">
    <name type="scientific">Trichonephila inaurata madagascariensis</name>
    <dbReference type="NCBI Taxonomy" id="2747483"/>
    <lineage>
        <taxon>Eukaryota</taxon>
        <taxon>Metazoa</taxon>
        <taxon>Ecdysozoa</taxon>
        <taxon>Arthropoda</taxon>
        <taxon>Chelicerata</taxon>
        <taxon>Arachnida</taxon>
        <taxon>Araneae</taxon>
        <taxon>Araneomorphae</taxon>
        <taxon>Entelegynae</taxon>
        <taxon>Araneoidea</taxon>
        <taxon>Nephilidae</taxon>
        <taxon>Trichonephila</taxon>
        <taxon>Trichonephila inaurata</taxon>
    </lineage>
</organism>
<feature type="region of interest" description="Disordered" evidence="1">
    <location>
        <begin position="326"/>
        <end position="347"/>
    </location>
</feature>
<feature type="transmembrane region" description="Helical" evidence="2">
    <location>
        <begin position="457"/>
        <end position="478"/>
    </location>
</feature>
<keyword evidence="2" id="KW-0812">Transmembrane</keyword>
<keyword evidence="4" id="KW-1185">Reference proteome</keyword>
<dbReference type="InterPro" id="IPR050327">
    <property type="entry name" value="Proton-linked_MCT"/>
</dbReference>
<feature type="transmembrane region" description="Helical" evidence="2">
    <location>
        <begin position="12"/>
        <end position="40"/>
    </location>
</feature>
<dbReference type="GO" id="GO:0008028">
    <property type="term" value="F:monocarboxylic acid transmembrane transporter activity"/>
    <property type="evidence" value="ECO:0007669"/>
    <property type="project" value="TreeGrafter"/>
</dbReference>
<dbReference type="InterPro" id="IPR036259">
    <property type="entry name" value="MFS_trans_sf"/>
</dbReference>
<feature type="compositionally biased region" description="Basic and acidic residues" evidence="1">
    <location>
        <begin position="329"/>
        <end position="347"/>
    </location>
</feature>
<gene>
    <name evidence="3" type="primary">SLC16A9_2</name>
    <name evidence="3" type="ORF">TNIN_190461</name>
</gene>
<dbReference type="Gene3D" id="1.20.1250.20">
    <property type="entry name" value="MFS general substrate transporter like domains"/>
    <property type="match status" value="2"/>
</dbReference>
<keyword evidence="2" id="KW-1133">Transmembrane helix</keyword>
<feature type="transmembrane region" description="Helical" evidence="2">
    <location>
        <begin position="431"/>
        <end position="451"/>
    </location>
</feature>
<evidence type="ECO:0000313" key="4">
    <source>
        <dbReference type="Proteomes" id="UP000886998"/>
    </source>
</evidence>
<proteinExistence type="predicted"/>
<feature type="transmembrane region" description="Helical" evidence="2">
    <location>
        <begin position="139"/>
        <end position="158"/>
    </location>
</feature>
<dbReference type="AlphaFoldDB" id="A0A8X7C3Y1"/>
<feature type="transmembrane region" description="Helical" evidence="2">
    <location>
        <begin position="112"/>
        <end position="132"/>
    </location>
</feature>
<accession>A0A8X7C3Y1</accession>
<dbReference type="PROSITE" id="PS51257">
    <property type="entry name" value="PROKAR_LIPOPROTEIN"/>
    <property type="match status" value="1"/>
</dbReference>
<feature type="transmembrane region" description="Helical" evidence="2">
    <location>
        <begin position="81"/>
        <end position="106"/>
    </location>
</feature>
<feature type="transmembrane region" description="Helical" evidence="2">
    <location>
        <begin position="404"/>
        <end position="424"/>
    </location>
</feature>
<comment type="caution">
    <text evidence="3">The sequence shown here is derived from an EMBL/GenBank/DDBJ whole genome shotgun (WGS) entry which is preliminary data.</text>
</comment>
<sequence length="561" mass="62570">MVKLEEPDSGYAWVIAFAACIINMILSGMSRMIGILYVAIIDEYGVSRKEASLPFTVRNAIRYLSGPLVGILGQRFGIRTVTFLGGFIACLGSVLCCIAPTVAWIAVFWGGIHGLGFSLGNTLFQVIVNQYFEKYRATASGIVLSGACIGSFGFPIMIESILNNYGLFGCFLILGGVFLNVMPPSLILKSPPWIENPEAYARQRALVKGNVEAPDDVQDDLETIRRRRKYSRSLSNCSIQEFDLHSMSPNAPQIKFYRDSKVPHPRILKLNKEADNECNVVCTSYSKINSSFYKGADKLTPIKETVNGGLESRSKSTVYHIYDSSKYNPNEEPKHGEGEAPAEKPKDNSSLLEISKKMVLLYKNPVYILISLNVATYFWVFIPILTVVVDFSRDKGLPMESEKFLIHALTVGDLTGRLCFGWVTDKNVLSFPIFMMLVFLFQGLFICLLPFAMTFVAYMMVLILYGVTAGIIFVYFPVLVYKYVDQKDQAIGVGCVGLFSGLVTFGIPPLIGFFRDKIGSYDGLFYIIGLMSIVTGCLWLLEPMFLKSEKHQKIEVKEEES</sequence>
<feature type="transmembrane region" description="Helical" evidence="2">
    <location>
        <begin position="523"/>
        <end position="541"/>
    </location>
</feature>
<dbReference type="EMBL" id="BMAV01009120">
    <property type="protein sequence ID" value="GFY53148.1"/>
    <property type="molecule type" value="Genomic_DNA"/>
</dbReference>
<name>A0A8X7C3Y1_9ARAC</name>
<evidence type="ECO:0000313" key="3">
    <source>
        <dbReference type="EMBL" id="GFY53148.1"/>
    </source>
</evidence>
<feature type="transmembrane region" description="Helical" evidence="2">
    <location>
        <begin position="490"/>
        <end position="511"/>
    </location>
</feature>
<dbReference type="Pfam" id="PF07690">
    <property type="entry name" value="MFS_1"/>
    <property type="match status" value="2"/>
</dbReference>
<dbReference type="PANTHER" id="PTHR11360">
    <property type="entry name" value="MONOCARBOXYLATE TRANSPORTER"/>
    <property type="match status" value="1"/>
</dbReference>
<evidence type="ECO:0000256" key="1">
    <source>
        <dbReference type="SAM" id="MobiDB-lite"/>
    </source>
</evidence>